<proteinExistence type="predicted"/>
<keyword evidence="1" id="KW-1133">Transmembrane helix</keyword>
<accession>A0A370GPZ0</accession>
<evidence type="ECO:0000256" key="1">
    <source>
        <dbReference type="SAM" id="Phobius"/>
    </source>
</evidence>
<dbReference type="EMBL" id="QQAY01000002">
    <property type="protein sequence ID" value="RDI45591.1"/>
    <property type="molecule type" value="Genomic_DNA"/>
</dbReference>
<protein>
    <submittedName>
        <fullName evidence="2">Uncharacterized protein</fullName>
    </submittedName>
</protein>
<feature type="transmembrane region" description="Helical" evidence="1">
    <location>
        <begin position="56"/>
        <end position="72"/>
    </location>
</feature>
<sequence length="75" mass="9000">MFAKELLWFLGILVLFLTVLPSVLMRLVERGPKWERRLERLSDWLDSRDDKRMKRIISLVTLIIVAILWFTSHSM</sequence>
<reference evidence="2 3" key="1">
    <citation type="submission" date="2018-07" db="EMBL/GenBank/DDBJ databases">
        <title>Genomic Encyclopedia of Type Strains, Phase IV (KMG-IV): sequencing the most valuable type-strain genomes for metagenomic binning, comparative biology and taxonomic classification.</title>
        <authorList>
            <person name="Goeker M."/>
        </authorList>
    </citation>
    <scope>NUCLEOTIDE SEQUENCE [LARGE SCALE GENOMIC DNA]</scope>
    <source>
        <strain evidence="2 3">DSM 25281</strain>
    </source>
</reference>
<comment type="caution">
    <text evidence="2">The sequence shown here is derived from an EMBL/GenBank/DDBJ whole genome shotgun (WGS) entry which is preliminary data.</text>
</comment>
<evidence type="ECO:0000313" key="3">
    <source>
        <dbReference type="Proteomes" id="UP000255326"/>
    </source>
</evidence>
<dbReference type="AlphaFoldDB" id="A0A370GPZ0"/>
<dbReference type="Proteomes" id="UP000255326">
    <property type="component" value="Unassembled WGS sequence"/>
</dbReference>
<keyword evidence="1" id="KW-0472">Membrane</keyword>
<feature type="transmembrane region" description="Helical" evidence="1">
    <location>
        <begin position="6"/>
        <end position="28"/>
    </location>
</feature>
<gene>
    <name evidence="2" type="ORF">DFR59_102219</name>
</gene>
<organism evidence="2 3">
    <name type="scientific">Falsibacillus pallidus</name>
    <dbReference type="NCBI Taxonomy" id="493781"/>
    <lineage>
        <taxon>Bacteria</taxon>
        <taxon>Bacillati</taxon>
        <taxon>Bacillota</taxon>
        <taxon>Bacilli</taxon>
        <taxon>Bacillales</taxon>
        <taxon>Bacillaceae</taxon>
        <taxon>Falsibacillus</taxon>
    </lineage>
</organism>
<keyword evidence="1" id="KW-0812">Transmembrane</keyword>
<dbReference type="RefSeq" id="WP_114744437.1">
    <property type="nucleotide sequence ID" value="NZ_QQAY01000002.1"/>
</dbReference>
<keyword evidence="3" id="KW-1185">Reference proteome</keyword>
<name>A0A370GPZ0_9BACI</name>
<evidence type="ECO:0000313" key="2">
    <source>
        <dbReference type="EMBL" id="RDI45591.1"/>
    </source>
</evidence>